<dbReference type="InterPro" id="IPR008183">
    <property type="entry name" value="Aldose_1/G6P_1-epimerase"/>
</dbReference>
<dbReference type="PANTHER" id="PTHR11122">
    <property type="entry name" value="APOSPORY-ASSOCIATED PROTEIN C-RELATED"/>
    <property type="match status" value="1"/>
</dbReference>
<gene>
    <name evidence="1" type="ORF">CHT91_08205</name>
</gene>
<dbReference type="GO" id="GO:0005975">
    <property type="term" value="P:carbohydrate metabolic process"/>
    <property type="evidence" value="ECO:0007669"/>
    <property type="project" value="InterPro"/>
</dbReference>
<dbReference type="GO" id="GO:0030246">
    <property type="term" value="F:carbohydrate binding"/>
    <property type="evidence" value="ECO:0007669"/>
    <property type="project" value="InterPro"/>
</dbReference>
<comment type="caution">
    <text evidence="1">The sequence shown here is derived from an EMBL/GenBank/DDBJ whole genome shotgun (WGS) entry which is preliminary data.</text>
</comment>
<dbReference type="EMBL" id="NOWI01000006">
    <property type="protein sequence ID" value="RFT44019.1"/>
    <property type="molecule type" value="Genomic_DNA"/>
</dbReference>
<reference evidence="1 2" key="1">
    <citation type="submission" date="2017-07" db="EMBL/GenBank/DDBJ databases">
        <authorList>
            <person name="Sun Z.S."/>
            <person name="Albrecht U."/>
            <person name="Echele G."/>
            <person name="Lee C.C."/>
        </authorList>
    </citation>
    <scope>NUCLEOTIDE SEQUENCE [LARGE SCALE GENOMIC DNA]</scope>
    <source>
        <strain evidence="1 2">P16-029</strain>
    </source>
</reference>
<proteinExistence type="predicted"/>
<dbReference type="InterPro" id="IPR011013">
    <property type="entry name" value="Gal_mutarotase_sf_dom"/>
</dbReference>
<dbReference type="GO" id="GO:0016853">
    <property type="term" value="F:isomerase activity"/>
    <property type="evidence" value="ECO:0007669"/>
    <property type="project" value="InterPro"/>
</dbReference>
<dbReference type="AlphaFoldDB" id="A0A3E2DF29"/>
<dbReference type="PANTHER" id="PTHR11122:SF13">
    <property type="entry name" value="GLUCOSE-6-PHOSPHATE 1-EPIMERASE"/>
    <property type="match status" value="1"/>
</dbReference>
<dbReference type="Proteomes" id="UP000259211">
    <property type="component" value="Unassembled WGS sequence"/>
</dbReference>
<accession>A0A3E2DF29</accession>
<organism evidence="1 2">
    <name type="scientific">Cutibacterium avidum</name>
    <dbReference type="NCBI Taxonomy" id="33010"/>
    <lineage>
        <taxon>Bacteria</taxon>
        <taxon>Bacillati</taxon>
        <taxon>Actinomycetota</taxon>
        <taxon>Actinomycetes</taxon>
        <taxon>Propionibacteriales</taxon>
        <taxon>Propionibacteriaceae</taxon>
        <taxon>Cutibacterium</taxon>
    </lineage>
</organism>
<evidence type="ECO:0000313" key="1">
    <source>
        <dbReference type="EMBL" id="RFT44019.1"/>
    </source>
</evidence>
<dbReference type="RefSeq" id="WP_117189463.1">
    <property type="nucleotide sequence ID" value="NZ_JASORL010000007.1"/>
</dbReference>
<dbReference type="InterPro" id="IPR014718">
    <property type="entry name" value="GH-type_carb-bd"/>
</dbReference>
<dbReference type="Gene3D" id="2.70.98.10">
    <property type="match status" value="1"/>
</dbReference>
<name>A0A3E2DF29_9ACTN</name>
<protein>
    <submittedName>
        <fullName evidence="1">D-hexose-6-phosphate mutarotase</fullName>
    </submittedName>
</protein>
<evidence type="ECO:0000313" key="2">
    <source>
        <dbReference type="Proteomes" id="UP000259211"/>
    </source>
</evidence>
<dbReference type="Pfam" id="PF01263">
    <property type="entry name" value="Aldose_epim"/>
    <property type="match status" value="1"/>
</dbReference>
<sequence>MTNLPGILHTAHDGAWQVAEHGCQVLAWQADDKPVIWFDPEHADESDAVIRGGVPLCAPWFGHGPNNDQDPQHGLARRTDFQVTVAEPLHVVGTAETASIGIRHEVVMTDTALQMTLTLTNQDEKPRVVEGMWHTYLRVGDADQARVRGVRGADWHNFATGDEGSFDADELLMAPDTDTVIQGVGPAPTLVDPVWGREIHLTTTNCPSAVIWNPRSSSGIGDSPTAQAWRDFVCVETGVCKDSAVPLDPGTDLVLTTTITVTRM</sequence>
<dbReference type="SUPFAM" id="SSF74650">
    <property type="entry name" value="Galactose mutarotase-like"/>
    <property type="match status" value="1"/>
</dbReference>